<proteinExistence type="predicted"/>
<gene>
    <name evidence="2" type="ORF">L916_16083</name>
</gene>
<sequence length="109" mass="11942">MERVCQDGTSTIVFVATRPCDAGQNGKSISTASSASKIDNKEVRAMRTVAYVKVQKPECSMSTGSNQTYSMEKFMRCSLQKRPIPSSHYMDPPMSSSSGGPTYEEMAKK</sequence>
<evidence type="ECO:0000256" key="1">
    <source>
        <dbReference type="SAM" id="MobiDB-lite"/>
    </source>
</evidence>
<accession>W2I9U0</accession>
<dbReference type="Proteomes" id="UP000053864">
    <property type="component" value="Unassembled WGS sequence"/>
</dbReference>
<protein>
    <submittedName>
        <fullName evidence="2">Uncharacterized protein</fullName>
    </submittedName>
</protein>
<feature type="region of interest" description="Disordered" evidence="1">
    <location>
        <begin position="83"/>
        <end position="109"/>
    </location>
</feature>
<reference evidence="2" key="1">
    <citation type="submission" date="2013-11" db="EMBL/GenBank/DDBJ databases">
        <title>The Genome Sequence of Phytophthora parasitica CJ05E6.</title>
        <authorList>
            <consortium name="The Broad Institute Genomics Platform"/>
            <person name="Russ C."/>
            <person name="Tyler B."/>
            <person name="Panabieres F."/>
            <person name="Shan W."/>
            <person name="Tripathy S."/>
            <person name="Grunwald N."/>
            <person name="Machado M."/>
            <person name="Johnson C.S."/>
            <person name="Arredondo F."/>
            <person name="Hong C."/>
            <person name="Coffey M."/>
            <person name="Young S.K."/>
            <person name="Zeng Q."/>
            <person name="Gargeya S."/>
            <person name="Fitzgerald M."/>
            <person name="Abouelleil A."/>
            <person name="Alvarado L."/>
            <person name="Chapman S.B."/>
            <person name="Gainer-Dewar J."/>
            <person name="Goldberg J."/>
            <person name="Griggs A."/>
            <person name="Gujja S."/>
            <person name="Hansen M."/>
            <person name="Howarth C."/>
            <person name="Imamovic A."/>
            <person name="Ireland A."/>
            <person name="Larimer J."/>
            <person name="McCowan C."/>
            <person name="Murphy C."/>
            <person name="Pearson M."/>
            <person name="Poon T.W."/>
            <person name="Priest M."/>
            <person name="Roberts A."/>
            <person name="Saif S."/>
            <person name="Shea T."/>
            <person name="Sykes S."/>
            <person name="Wortman J."/>
            <person name="Nusbaum C."/>
            <person name="Birren B."/>
        </authorList>
    </citation>
    <scope>NUCLEOTIDE SEQUENCE [LARGE SCALE GENOMIC DNA]</scope>
    <source>
        <strain evidence="2">CJ05E6</strain>
    </source>
</reference>
<dbReference type="AlphaFoldDB" id="W2I9U0"/>
<name>W2I9U0_PHYNI</name>
<organism evidence="2">
    <name type="scientific">Phytophthora nicotianae</name>
    <name type="common">Potato buckeye rot agent</name>
    <name type="synonym">Phytophthora parasitica</name>
    <dbReference type="NCBI Taxonomy" id="4792"/>
    <lineage>
        <taxon>Eukaryota</taxon>
        <taxon>Sar</taxon>
        <taxon>Stramenopiles</taxon>
        <taxon>Oomycota</taxon>
        <taxon>Peronosporomycetes</taxon>
        <taxon>Peronosporales</taxon>
        <taxon>Peronosporaceae</taxon>
        <taxon>Phytophthora</taxon>
    </lineage>
</organism>
<evidence type="ECO:0000313" key="2">
    <source>
        <dbReference type="EMBL" id="ETL31004.1"/>
    </source>
</evidence>
<dbReference type="EMBL" id="KI675155">
    <property type="protein sequence ID" value="ETL31004.1"/>
    <property type="molecule type" value="Genomic_DNA"/>
</dbReference>